<protein>
    <submittedName>
        <fullName evidence="1">Uncharacterized protein</fullName>
    </submittedName>
</protein>
<dbReference type="EMBL" id="CP058529">
    <property type="protein sequence ID" value="QLG27800.1"/>
    <property type="molecule type" value="Genomic_DNA"/>
</dbReference>
<dbReference type="RefSeq" id="WP_179169375.1">
    <property type="nucleotide sequence ID" value="NZ_CP058529.1"/>
</dbReference>
<name>A0A7D5KUQ4_9EURY</name>
<dbReference type="AlphaFoldDB" id="A0A7D5KUQ4"/>
<keyword evidence="2" id="KW-1185">Reference proteome</keyword>
<reference evidence="1 2" key="1">
    <citation type="submission" date="2020-07" db="EMBL/GenBank/DDBJ databases">
        <title>Gai3-2, isolated from salt lake.</title>
        <authorList>
            <person name="Cui H."/>
            <person name="Shi X."/>
        </authorList>
    </citation>
    <scope>NUCLEOTIDE SEQUENCE [LARGE SCALE GENOMIC DNA]</scope>
    <source>
        <strain evidence="1 2">Gai3-2</strain>
    </source>
</reference>
<evidence type="ECO:0000313" key="1">
    <source>
        <dbReference type="EMBL" id="QLG27800.1"/>
    </source>
</evidence>
<dbReference type="Proteomes" id="UP000509750">
    <property type="component" value="Chromosome"/>
</dbReference>
<organism evidence="1 2">
    <name type="scientific">Halorarum halophilum</name>
    <dbReference type="NCBI Taxonomy" id="2743090"/>
    <lineage>
        <taxon>Archaea</taxon>
        <taxon>Methanobacteriati</taxon>
        <taxon>Methanobacteriota</taxon>
        <taxon>Stenosarchaea group</taxon>
        <taxon>Halobacteria</taxon>
        <taxon>Halobacteriales</taxon>
        <taxon>Haloferacaceae</taxon>
        <taxon>Halorarum</taxon>
    </lineage>
</organism>
<evidence type="ECO:0000313" key="2">
    <source>
        <dbReference type="Proteomes" id="UP000509750"/>
    </source>
</evidence>
<accession>A0A7D5KUQ4</accession>
<dbReference type="GeneID" id="56029098"/>
<gene>
    <name evidence="1" type="ORF">HUG10_09655</name>
</gene>
<proteinExistence type="predicted"/>
<dbReference type="KEGG" id="halg:HUG10_09655"/>
<sequence>MRSGRQTTRFNKANAIALWLRRVGFPPVDVVAWKLRNGYVAFSVEFEDGAQPAAFQEGRFDAFVEDHPCVLDHGELPMIWPRNLQAIAKLPDPIGECDHDGCDVPATEYIIFPSLGKVSTYCELHAEHARQCFADGGDGPYEDGTPDR</sequence>